<organism evidence="2 3">
    <name type="scientific">Aeromonas caviae</name>
    <name type="common">Aeromonas punctata</name>
    <dbReference type="NCBI Taxonomy" id="648"/>
    <lineage>
        <taxon>Bacteria</taxon>
        <taxon>Pseudomonadati</taxon>
        <taxon>Pseudomonadota</taxon>
        <taxon>Gammaproteobacteria</taxon>
        <taxon>Aeromonadales</taxon>
        <taxon>Aeromonadaceae</taxon>
        <taxon>Aeromonas</taxon>
    </lineage>
</organism>
<feature type="domain" description="Transposase TnpC homeodomain" evidence="1">
    <location>
        <begin position="71"/>
        <end position="141"/>
    </location>
</feature>
<dbReference type="Proteomes" id="UP001304847">
    <property type="component" value="Unassembled WGS sequence"/>
</dbReference>
<evidence type="ECO:0000313" key="3">
    <source>
        <dbReference type="Proteomes" id="UP001304847"/>
    </source>
</evidence>
<name>A0ABU5WG45_AERCA</name>
<accession>A0ABU5WG45</accession>
<protein>
    <recommendedName>
        <fullName evidence="1">Transposase TnpC homeodomain domain-containing protein</fullName>
    </recommendedName>
</protein>
<comment type="caution">
    <text evidence="2">The sequence shown here is derived from an EMBL/GenBank/DDBJ whole genome shotgun (WGS) entry which is preliminary data.</text>
</comment>
<evidence type="ECO:0000313" key="2">
    <source>
        <dbReference type="EMBL" id="MEA9439063.1"/>
    </source>
</evidence>
<sequence>MKSTPENLTPSSDLSGLCASELLAVIADFQQKLALKEEVIRTLDHSLKSKEQVLQSKEDAIQRRDAHILLLEELLRLRRIQRFAASSEKLHQLLLFDEAELEADMDALLAQLPDDLPQKTAEAKAKPRQRGFSASLLRERIELTLSDEQKAGASKVFFTKV</sequence>
<evidence type="ECO:0000259" key="1">
    <source>
        <dbReference type="Pfam" id="PF13007"/>
    </source>
</evidence>
<dbReference type="EMBL" id="JAYGOJ010000418">
    <property type="protein sequence ID" value="MEA9439063.1"/>
    <property type="molecule type" value="Genomic_DNA"/>
</dbReference>
<dbReference type="Pfam" id="PF13007">
    <property type="entry name" value="LZ_Tnp_IS66"/>
    <property type="match status" value="1"/>
</dbReference>
<gene>
    <name evidence="2" type="ORF">VCX44_25650</name>
</gene>
<reference evidence="2 3" key="1">
    <citation type="submission" date="2023-12" db="EMBL/GenBank/DDBJ databases">
        <title>Characterization of antibiotic resistance in Aeromonas spp. in hospital effluent.</title>
        <authorList>
            <person name="Negoseki B.R.S."/>
            <person name="Krul D."/>
            <person name="Siqueira A.C."/>
            <person name="Almeida M."/>
            <person name="Mesa D."/>
            <person name="Conte D."/>
            <person name="Dalla-Costa L.M."/>
        </authorList>
    </citation>
    <scope>NUCLEOTIDE SEQUENCE [LARGE SCALE GENOMIC DNA]</scope>
    <source>
        <strain evidence="2 3">36v</strain>
    </source>
</reference>
<feature type="non-terminal residue" evidence="2">
    <location>
        <position position="161"/>
    </location>
</feature>
<dbReference type="RefSeq" id="WP_410198414.1">
    <property type="nucleotide sequence ID" value="NZ_JAYGOJ010000418.1"/>
</dbReference>
<proteinExistence type="predicted"/>
<keyword evidence="3" id="KW-1185">Reference proteome</keyword>
<dbReference type="InterPro" id="IPR024463">
    <property type="entry name" value="Transposase_TnpC_homeodom"/>
</dbReference>